<feature type="domain" description="Methyltransferase" evidence="1">
    <location>
        <begin position="159"/>
        <end position="294"/>
    </location>
</feature>
<evidence type="ECO:0000259" key="1">
    <source>
        <dbReference type="Pfam" id="PF13679"/>
    </source>
</evidence>
<evidence type="ECO:0000313" key="3">
    <source>
        <dbReference type="Proteomes" id="UP001156691"/>
    </source>
</evidence>
<evidence type="ECO:0000313" key="2">
    <source>
        <dbReference type="EMBL" id="GLQ54632.1"/>
    </source>
</evidence>
<dbReference type="InterPro" id="IPR029063">
    <property type="entry name" value="SAM-dependent_MTases_sf"/>
</dbReference>
<dbReference type="SUPFAM" id="SSF53335">
    <property type="entry name" value="S-adenosyl-L-methionine-dependent methyltransferases"/>
    <property type="match status" value="1"/>
</dbReference>
<dbReference type="RefSeq" id="WP_284340082.1">
    <property type="nucleotide sequence ID" value="NZ_BSNS01000008.1"/>
</dbReference>
<dbReference type="CDD" id="cd02440">
    <property type="entry name" value="AdoMet_MTases"/>
    <property type="match status" value="1"/>
</dbReference>
<dbReference type="EMBL" id="BSNS01000008">
    <property type="protein sequence ID" value="GLQ54632.1"/>
    <property type="molecule type" value="Genomic_DNA"/>
</dbReference>
<keyword evidence="2" id="KW-0489">Methyltransferase</keyword>
<keyword evidence="2" id="KW-0808">Transferase</keyword>
<reference evidence="3" key="1">
    <citation type="journal article" date="2019" name="Int. J. Syst. Evol. Microbiol.">
        <title>The Global Catalogue of Microorganisms (GCM) 10K type strain sequencing project: providing services to taxonomists for standard genome sequencing and annotation.</title>
        <authorList>
            <consortium name="The Broad Institute Genomics Platform"/>
            <consortium name="The Broad Institute Genome Sequencing Center for Infectious Disease"/>
            <person name="Wu L."/>
            <person name="Ma J."/>
        </authorList>
    </citation>
    <scope>NUCLEOTIDE SEQUENCE [LARGE SCALE GENOMIC DNA]</scope>
    <source>
        <strain evidence="3">NBRC 112416</strain>
    </source>
</reference>
<dbReference type="PANTHER" id="PTHR13369">
    <property type="match status" value="1"/>
</dbReference>
<gene>
    <name evidence="2" type="ORF">GCM10010862_18910</name>
</gene>
<dbReference type="PANTHER" id="PTHR13369:SF3">
    <property type="entry name" value="METHYLTRANSFERASE DOMAIN-CONTAINING PROTEIN"/>
    <property type="match status" value="1"/>
</dbReference>
<protein>
    <submittedName>
        <fullName evidence="2">Methyltransferase</fullName>
    </submittedName>
</protein>
<organism evidence="2 3">
    <name type="scientific">Devosia nitrariae</name>
    <dbReference type="NCBI Taxonomy" id="2071872"/>
    <lineage>
        <taxon>Bacteria</taxon>
        <taxon>Pseudomonadati</taxon>
        <taxon>Pseudomonadota</taxon>
        <taxon>Alphaproteobacteria</taxon>
        <taxon>Hyphomicrobiales</taxon>
        <taxon>Devosiaceae</taxon>
        <taxon>Devosia</taxon>
    </lineage>
</organism>
<accession>A0ABQ5W3I6</accession>
<dbReference type="Pfam" id="PF13679">
    <property type="entry name" value="Methyltransf_32"/>
    <property type="match status" value="1"/>
</dbReference>
<name>A0ABQ5W3I6_9HYPH</name>
<dbReference type="GO" id="GO:0008168">
    <property type="term" value="F:methyltransferase activity"/>
    <property type="evidence" value="ECO:0007669"/>
    <property type="project" value="UniProtKB-KW"/>
</dbReference>
<dbReference type="Proteomes" id="UP001156691">
    <property type="component" value="Unassembled WGS sequence"/>
</dbReference>
<comment type="caution">
    <text evidence="2">The sequence shown here is derived from an EMBL/GenBank/DDBJ whole genome shotgun (WGS) entry which is preliminary data.</text>
</comment>
<proteinExistence type="predicted"/>
<dbReference type="GO" id="GO:0032259">
    <property type="term" value="P:methylation"/>
    <property type="evidence" value="ECO:0007669"/>
    <property type="project" value="UniProtKB-KW"/>
</dbReference>
<sequence>MTPVAEERTAAFLDTLGEAFRDGSLIRLKLGGYHGSDEALKSAEGRKVALKGGDKLSIVWRYKTRDITKNYGVDEAVALLRAWLADDFRSARLSTTGFDLSFERNGDKVRLKRETVEGRATASGAHDRAKDRPVVAEKPWLNALGLTDTQGNVLNAAQDKFRQINRMVEIFAPLIQAIPKERLTRIVDMGAGKGYLTFALYDHLATALGLEVEMVGVEVRKSLVELCNGIAAENGFSRLRFVEGSILDYDAAGASAVIALHACDTATDDAISRGIAAGAELIAVAPCCHKQIRREMEAGKAADDLDFLLRHGVFLERQAEMVTDGLRALMLELSSYRTRVFEFVPDAHTPKNVLIVAQKDRRAGRDREAVLGKIAATKARFGIGRHQLETLLGL</sequence>
<dbReference type="InterPro" id="IPR025714">
    <property type="entry name" value="Methyltranfer_dom"/>
</dbReference>
<dbReference type="Gene3D" id="3.40.50.150">
    <property type="entry name" value="Vaccinia Virus protein VP39"/>
    <property type="match status" value="1"/>
</dbReference>
<keyword evidence="3" id="KW-1185">Reference proteome</keyword>